<feature type="compositionally biased region" description="Low complexity" evidence="1">
    <location>
        <begin position="474"/>
        <end position="490"/>
    </location>
</feature>
<evidence type="ECO:0000313" key="3">
    <source>
        <dbReference type="EMBL" id="SSC65355.1"/>
    </source>
</evidence>
<feature type="region of interest" description="Disordered" evidence="1">
    <location>
        <begin position="471"/>
        <end position="541"/>
    </location>
</feature>
<evidence type="ECO:0000313" key="4">
    <source>
        <dbReference type="Proteomes" id="UP000254764"/>
    </source>
</evidence>
<keyword evidence="4" id="KW-1185">Reference proteome</keyword>
<dbReference type="CDD" id="cd17470">
    <property type="entry name" value="T3SS_Flik_C"/>
    <property type="match status" value="1"/>
</dbReference>
<proteinExistence type="predicted"/>
<evidence type="ECO:0000256" key="1">
    <source>
        <dbReference type="SAM" id="MobiDB-lite"/>
    </source>
</evidence>
<dbReference type="EMBL" id="UEYP01000001">
    <property type="protein sequence ID" value="SSC65355.1"/>
    <property type="molecule type" value="Genomic_DNA"/>
</dbReference>
<dbReference type="AlphaFoldDB" id="A0A376AC20"/>
<evidence type="ECO:0000259" key="2">
    <source>
        <dbReference type="Pfam" id="PF02120"/>
    </source>
</evidence>
<dbReference type="OrthoDB" id="8117459at2"/>
<feature type="domain" description="Flagellar hook-length control protein-like C-terminal" evidence="2">
    <location>
        <begin position="394"/>
        <end position="466"/>
    </location>
</feature>
<dbReference type="InterPro" id="IPR038610">
    <property type="entry name" value="FliK-like_C_sf"/>
</dbReference>
<feature type="compositionally biased region" description="Basic and acidic residues" evidence="1">
    <location>
        <begin position="198"/>
        <end position="210"/>
    </location>
</feature>
<feature type="compositionally biased region" description="Basic and acidic residues" evidence="1">
    <location>
        <begin position="63"/>
        <end position="77"/>
    </location>
</feature>
<sequence>MIDPSSASKISSMDSSLAGSASSHRNDAKAANGFDDALSNAGHSGRNRQDRADAVSGGETEADAAHGVEAEGAETRATKGTRPAIDVSGAALSRPDIAGTVVGRTTTAAATAAAGRTPTAIAATTATAAAATDAAQNGTGIQALGVDAPATDIVAACKAARNLDSPLANPANGTTGETLDGAQVAAVVQHVQVAKGDKTERAVKPVHGGETDTASDMETEAGAAATGAPVASDLGDVLSMLNQAVAAAPQVAPRADHAAGRATASEATAAVASSGELSAVGVEAKADLPSVDTADTGTAGATEADRSFRFLRADGKGQTLAMRVGPSDGETVKYDIGSAKDGGQTVAVLDARRYIAPASTNAATITAAMMGDGEWASAMLPGSELANAASQSSSGKVVNTLKLQMSPIELGNVTATLRLSGEELTVQITVETHAAHKALSEDQGDMLKALRAQGFTVDQIQVSLNVGAADRADSGQTGAQGQSSGQQAQGGAQGGNGNNERRTATTQAESGTGMGKTTDDASALQATPGGAGASRPGHVYI</sequence>
<feature type="region of interest" description="Disordered" evidence="1">
    <location>
        <begin position="1"/>
        <end position="82"/>
    </location>
</feature>
<dbReference type="Pfam" id="PF02120">
    <property type="entry name" value="Flg_hook"/>
    <property type="match status" value="1"/>
</dbReference>
<dbReference type="Proteomes" id="UP000254764">
    <property type="component" value="Unassembled WGS sequence"/>
</dbReference>
<dbReference type="InterPro" id="IPR021136">
    <property type="entry name" value="Flagellar_hook_control-like_C"/>
</dbReference>
<reference evidence="4" key="1">
    <citation type="submission" date="2018-07" db="EMBL/GenBank/DDBJ databases">
        <authorList>
            <person name="Peiro R."/>
            <person name="Begona"/>
            <person name="Cbmso G."/>
            <person name="Lopez M."/>
            <person name="Gonzalez S."/>
        </authorList>
    </citation>
    <scope>NUCLEOTIDE SEQUENCE [LARGE SCALE GENOMIC DNA]</scope>
</reference>
<name>A0A376AC20_9HYPH</name>
<organism evidence="3 4">
    <name type="scientific">Ciceribacter selenitireducens ATCC BAA-1503</name>
    <dbReference type="NCBI Taxonomy" id="1336235"/>
    <lineage>
        <taxon>Bacteria</taxon>
        <taxon>Pseudomonadati</taxon>
        <taxon>Pseudomonadota</taxon>
        <taxon>Alphaproteobacteria</taxon>
        <taxon>Hyphomicrobiales</taxon>
        <taxon>Rhizobiaceae</taxon>
        <taxon>Ciceribacter</taxon>
    </lineage>
</organism>
<feature type="compositionally biased region" description="Low complexity" evidence="1">
    <location>
        <begin position="1"/>
        <end position="23"/>
    </location>
</feature>
<dbReference type="Gene3D" id="3.30.750.140">
    <property type="match status" value="1"/>
</dbReference>
<protein>
    <recommendedName>
        <fullName evidence="2">Flagellar hook-length control protein-like C-terminal domain-containing protein</fullName>
    </recommendedName>
</protein>
<accession>A0A376AC20</accession>
<gene>
    <name evidence="3" type="ORF">RHIZ70_1063</name>
</gene>
<dbReference type="RefSeq" id="WP_115668432.1">
    <property type="nucleotide sequence ID" value="NZ_UEYP01000001.1"/>
</dbReference>
<feature type="region of interest" description="Disordered" evidence="1">
    <location>
        <begin position="198"/>
        <end position="224"/>
    </location>
</feature>